<dbReference type="InterPro" id="IPR051581">
    <property type="entry name" value="Ca-bind"/>
</dbReference>
<gene>
    <name evidence="4" type="ORF">OFUS_LOCUS22482</name>
</gene>
<keyword evidence="1" id="KW-0479">Metal-binding</keyword>
<sequence>MGAEPRCMQIYSQLAHIIKMQSLAVISFAVVLLGVFQRGTAIDENGVIEGVLKRILEDLLDSRIQVKELDASSIKDPAPTALTECIGDTSLIGLGRTFRRFDDDGSKSIEFEEFLKGLVQYGCQIGFNQSGAKQLFDSLNNGKEKLSFDDFVEGIPEPLSDEKKESVIRTFKKADSNHDGVLTLNDDMISERVFKNMDEDNNGEVNIQDFANYCKMIYPWVSDEHFDFFLRNMVKSI</sequence>
<name>A0A8J1XK73_OWEFU</name>
<evidence type="ECO:0000256" key="2">
    <source>
        <dbReference type="ARBA" id="ARBA00022737"/>
    </source>
</evidence>
<evidence type="ECO:0000256" key="3">
    <source>
        <dbReference type="ARBA" id="ARBA00022837"/>
    </source>
</evidence>
<keyword evidence="5" id="KW-1185">Reference proteome</keyword>
<dbReference type="AlphaFoldDB" id="A0A8J1XK73"/>
<evidence type="ECO:0000313" key="4">
    <source>
        <dbReference type="EMBL" id="CAH1798328.1"/>
    </source>
</evidence>
<dbReference type="GO" id="GO:0005509">
    <property type="term" value="F:calcium ion binding"/>
    <property type="evidence" value="ECO:0007669"/>
    <property type="project" value="InterPro"/>
</dbReference>
<dbReference type="PANTHER" id="PTHR34524">
    <property type="entry name" value="CALCYPHOSIN"/>
    <property type="match status" value="1"/>
</dbReference>
<accession>A0A8J1XK73</accession>
<dbReference type="SUPFAM" id="SSF47473">
    <property type="entry name" value="EF-hand"/>
    <property type="match status" value="1"/>
</dbReference>
<dbReference type="InterPro" id="IPR002048">
    <property type="entry name" value="EF_hand_dom"/>
</dbReference>
<evidence type="ECO:0000256" key="1">
    <source>
        <dbReference type="ARBA" id="ARBA00022723"/>
    </source>
</evidence>
<dbReference type="PROSITE" id="PS00018">
    <property type="entry name" value="EF_HAND_1"/>
    <property type="match status" value="2"/>
</dbReference>
<dbReference type="SMART" id="SM00054">
    <property type="entry name" value="EFh"/>
    <property type="match status" value="2"/>
</dbReference>
<dbReference type="InterPro" id="IPR011992">
    <property type="entry name" value="EF-hand-dom_pair"/>
</dbReference>
<proteinExistence type="predicted"/>
<dbReference type="InterPro" id="IPR018247">
    <property type="entry name" value="EF_Hand_1_Ca_BS"/>
</dbReference>
<comment type="caution">
    <text evidence="4">The sequence shown here is derived from an EMBL/GenBank/DDBJ whole genome shotgun (WGS) entry which is preliminary data.</text>
</comment>
<dbReference type="Proteomes" id="UP000749559">
    <property type="component" value="Unassembled WGS sequence"/>
</dbReference>
<dbReference type="Pfam" id="PF13202">
    <property type="entry name" value="EF-hand_5"/>
    <property type="match status" value="1"/>
</dbReference>
<dbReference type="Gene3D" id="1.10.238.10">
    <property type="entry name" value="EF-hand"/>
    <property type="match status" value="1"/>
</dbReference>
<protein>
    <submittedName>
        <fullName evidence="4">Uncharacterized protein</fullName>
    </submittedName>
</protein>
<dbReference type="OrthoDB" id="186625at2759"/>
<reference evidence="4" key="1">
    <citation type="submission" date="2022-03" db="EMBL/GenBank/DDBJ databases">
        <authorList>
            <person name="Martin C."/>
        </authorList>
    </citation>
    <scope>NUCLEOTIDE SEQUENCE</scope>
</reference>
<keyword evidence="2" id="KW-0677">Repeat</keyword>
<dbReference type="PANTHER" id="PTHR34524:SF6">
    <property type="entry name" value="CALCYPHOSINE LIKE"/>
    <property type="match status" value="1"/>
</dbReference>
<dbReference type="EMBL" id="CAIIXF020000011">
    <property type="protein sequence ID" value="CAH1798328.1"/>
    <property type="molecule type" value="Genomic_DNA"/>
</dbReference>
<evidence type="ECO:0000313" key="5">
    <source>
        <dbReference type="Proteomes" id="UP000749559"/>
    </source>
</evidence>
<keyword evidence="3" id="KW-0106">Calcium</keyword>
<organism evidence="4 5">
    <name type="scientific">Owenia fusiformis</name>
    <name type="common">Polychaete worm</name>
    <dbReference type="NCBI Taxonomy" id="6347"/>
    <lineage>
        <taxon>Eukaryota</taxon>
        <taxon>Metazoa</taxon>
        <taxon>Spiralia</taxon>
        <taxon>Lophotrochozoa</taxon>
        <taxon>Annelida</taxon>
        <taxon>Polychaeta</taxon>
        <taxon>Sedentaria</taxon>
        <taxon>Canalipalpata</taxon>
        <taxon>Sabellida</taxon>
        <taxon>Oweniida</taxon>
        <taxon>Oweniidae</taxon>
        <taxon>Owenia</taxon>
    </lineage>
</organism>
<dbReference type="PROSITE" id="PS50222">
    <property type="entry name" value="EF_HAND_2"/>
    <property type="match status" value="2"/>
</dbReference>